<comment type="caution">
    <text evidence="1">The sequence shown here is derived from an EMBL/GenBank/DDBJ whole genome shotgun (WGS) entry which is preliminary data.</text>
</comment>
<dbReference type="Proteomes" id="UP001596368">
    <property type="component" value="Unassembled WGS sequence"/>
</dbReference>
<reference evidence="1 2" key="1">
    <citation type="journal article" date="2019" name="Int. J. Syst. Evol. Microbiol.">
        <title>The Global Catalogue of Microorganisms (GCM) 10K type strain sequencing project: providing services to taxonomists for standard genome sequencing and annotation.</title>
        <authorList>
            <consortium name="The Broad Institute Genomics Platform"/>
            <consortium name="The Broad Institute Genome Sequencing Center for Infectious Disease"/>
            <person name="Wu L."/>
            <person name="Ma J."/>
        </authorList>
    </citation>
    <scope>NUCLEOTIDE SEQUENCE [LARGE SCALE GENOMIC DNA]</scope>
    <source>
        <strain evidence="1 2">DT92</strain>
    </source>
</reference>
<organism evidence="1 2">
    <name type="scientific">Halobaculum litoreum</name>
    <dbReference type="NCBI Taxonomy" id="3031998"/>
    <lineage>
        <taxon>Archaea</taxon>
        <taxon>Methanobacteriati</taxon>
        <taxon>Methanobacteriota</taxon>
        <taxon>Stenosarchaea group</taxon>
        <taxon>Halobacteria</taxon>
        <taxon>Halobacteriales</taxon>
        <taxon>Haloferacaceae</taxon>
        <taxon>Halobaculum</taxon>
    </lineage>
</organism>
<dbReference type="Gene3D" id="3.60.15.10">
    <property type="entry name" value="Ribonuclease Z/Hydroxyacylglutathione hydrolase-like"/>
    <property type="match status" value="1"/>
</dbReference>
<evidence type="ECO:0000313" key="1">
    <source>
        <dbReference type="EMBL" id="MFC7136499.1"/>
    </source>
</evidence>
<sequence length="78" mass="8029">MGERGPGVGFLGDLVREADGALAASPWYISYDPDTVRASVRDLDDRAPEFATACVGHGDPVSPGGREALATLAASLRG</sequence>
<name>A0ABD5XN78_9EURY</name>
<dbReference type="EMBL" id="JBHSZG010000001">
    <property type="protein sequence ID" value="MFC7136499.1"/>
    <property type="molecule type" value="Genomic_DNA"/>
</dbReference>
<proteinExistence type="predicted"/>
<gene>
    <name evidence="1" type="ORF">ACFQRB_08135</name>
</gene>
<dbReference type="AlphaFoldDB" id="A0ABD5XN78"/>
<evidence type="ECO:0008006" key="3">
    <source>
        <dbReference type="Google" id="ProtNLM"/>
    </source>
</evidence>
<dbReference type="InterPro" id="IPR036866">
    <property type="entry name" value="RibonucZ/Hydroxyglut_hydro"/>
</dbReference>
<dbReference type="SUPFAM" id="SSF56281">
    <property type="entry name" value="Metallo-hydrolase/oxidoreductase"/>
    <property type="match status" value="1"/>
</dbReference>
<accession>A0ABD5XN78</accession>
<protein>
    <recommendedName>
        <fullName evidence="3">MBL fold metallo-hydrolase</fullName>
    </recommendedName>
</protein>
<keyword evidence="2" id="KW-1185">Reference proteome</keyword>
<evidence type="ECO:0000313" key="2">
    <source>
        <dbReference type="Proteomes" id="UP001596368"/>
    </source>
</evidence>